<dbReference type="EMBL" id="CP013023">
    <property type="protein sequence ID" value="ANF95981.1"/>
    <property type="molecule type" value="Genomic_DNA"/>
</dbReference>
<dbReference type="Pfam" id="PF26078">
    <property type="entry name" value="Baseplate_J_M"/>
    <property type="match status" value="1"/>
</dbReference>
<dbReference type="KEGG" id="pbv:AR543_08155"/>
<dbReference type="InterPro" id="IPR058531">
    <property type="entry name" value="Baseplate_J_M"/>
</dbReference>
<sequence>MADFPYYLEKQTEENIMQRMLDRVPSDIDKSEGSFIWDAEAPVAFMLSEAAIWAQELLRRGFASTAASSDENFRSEELDLRAAEHGVTRRGAVQAIGKVTFTGEPGKSIPGGTVIATPADDVSGEASLEYETTTSVILDTTGKAEAPIRALVAGRASNVPAGTITILSTSISGITRVTNSSAVTGGSNIESDSSLLERFYARVRNQGTSGNKAQYMQWAGEIAGVGASRVVPLWKGPGTVGLYLLDADKRAANSDIVTAVQKYIDPTQDGQGEGTAPAGPVITVMAAEEVPVNISVQLTLASDASLEQVRALIQKGVTAYLKQLAFNDSLVRYTRIAAILLDIPPIIDYSHLTVNGTSDKNIEIGASQVAVLGTVTVNG</sequence>
<dbReference type="Pfam" id="PF26079">
    <property type="entry name" value="Baseplate_J_C"/>
    <property type="match status" value="1"/>
</dbReference>
<dbReference type="OrthoDB" id="2554267at2"/>
<dbReference type="Pfam" id="PF04865">
    <property type="entry name" value="Baseplate_J"/>
    <property type="match status" value="1"/>
</dbReference>
<evidence type="ECO:0000313" key="6">
    <source>
        <dbReference type="Proteomes" id="UP000078148"/>
    </source>
</evidence>
<feature type="domain" description="Baseplate protein J-like barrel" evidence="2">
    <location>
        <begin position="99"/>
        <end position="186"/>
    </location>
</feature>
<evidence type="ECO:0000256" key="1">
    <source>
        <dbReference type="ARBA" id="ARBA00038087"/>
    </source>
</evidence>
<dbReference type="AlphaFoldDB" id="A0A172ZEA1"/>
<dbReference type="PANTHER" id="PTHR37829">
    <property type="entry name" value="PHAGE-LIKE ELEMENT PBSX PROTEIN XKDT"/>
    <property type="match status" value="1"/>
</dbReference>
<dbReference type="InterPro" id="IPR058530">
    <property type="entry name" value="Baseplate_J-like_C"/>
</dbReference>
<dbReference type="STRING" id="1616788.AR543_08155"/>
<gene>
    <name evidence="5" type="ORF">AR543_08155</name>
</gene>
<evidence type="ECO:0000259" key="2">
    <source>
        <dbReference type="Pfam" id="PF04865"/>
    </source>
</evidence>
<evidence type="ECO:0000313" key="5">
    <source>
        <dbReference type="EMBL" id="ANF95981.1"/>
    </source>
</evidence>
<protein>
    <submittedName>
        <fullName evidence="5">Baseplate J family protein</fullName>
    </submittedName>
</protein>
<name>A0A172ZEA1_9BACL</name>
<dbReference type="InterPro" id="IPR006949">
    <property type="entry name" value="Barrel_Baseplate_J-like"/>
</dbReference>
<keyword evidence="6" id="KW-1185">Reference proteome</keyword>
<evidence type="ECO:0000259" key="4">
    <source>
        <dbReference type="Pfam" id="PF26079"/>
    </source>
</evidence>
<feature type="domain" description="Baseplate J-like central" evidence="3">
    <location>
        <begin position="208"/>
        <end position="286"/>
    </location>
</feature>
<comment type="similarity">
    <text evidence="1">Belongs to the Mu gp47/PBSX XkdT family.</text>
</comment>
<reference evidence="5 6" key="2">
    <citation type="journal article" date="2016" name="Int. J. Syst. Evol. Microbiol.">
        <title>Paenibacillus bovis sp. nov., isolated from raw yak (Bos grunniens) milk.</title>
        <authorList>
            <person name="Gao C."/>
            <person name="Han J."/>
            <person name="Liu Z."/>
            <person name="Xu X."/>
            <person name="Hang F."/>
            <person name="Wu Z."/>
        </authorList>
    </citation>
    <scope>NUCLEOTIDE SEQUENCE [LARGE SCALE GENOMIC DNA]</scope>
    <source>
        <strain evidence="5 6">BD3526</strain>
    </source>
</reference>
<dbReference type="InterPro" id="IPR052399">
    <property type="entry name" value="Phage_Baseplate_Assmbl_Protein"/>
</dbReference>
<organism evidence="5 6">
    <name type="scientific">Paenibacillus bovis</name>
    <dbReference type="NCBI Taxonomy" id="1616788"/>
    <lineage>
        <taxon>Bacteria</taxon>
        <taxon>Bacillati</taxon>
        <taxon>Bacillota</taxon>
        <taxon>Bacilli</taxon>
        <taxon>Bacillales</taxon>
        <taxon>Paenibacillaceae</taxon>
        <taxon>Paenibacillus</taxon>
    </lineage>
</organism>
<evidence type="ECO:0000259" key="3">
    <source>
        <dbReference type="Pfam" id="PF26078"/>
    </source>
</evidence>
<reference evidence="6" key="1">
    <citation type="submission" date="2015-10" db="EMBL/GenBank/DDBJ databases">
        <title>Genome of Paenibacillus bovis sp. nov.</title>
        <authorList>
            <person name="Wu Z."/>
            <person name="Gao C."/>
            <person name="Liu Z."/>
            <person name="Zheng H."/>
        </authorList>
    </citation>
    <scope>NUCLEOTIDE SEQUENCE [LARGE SCALE GENOMIC DNA]</scope>
    <source>
        <strain evidence="6">BD3526</strain>
    </source>
</reference>
<proteinExistence type="inferred from homology"/>
<accession>A0A172ZEA1</accession>
<dbReference type="RefSeq" id="WP_060533423.1">
    <property type="nucleotide sequence ID" value="NZ_CP013023.1"/>
</dbReference>
<dbReference type="PANTHER" id="PTHR37829:SF3">
    <property type="entry name" value="PROTEIN JAYE-RELATED"/>
    <property type="match status" value="1"/>
</dbReference>
<dbReference type="Proteomes" id="UP000078148">
    <property type="component" value="Chromosome"/>
</dbReference>
<feature type="domain" description="Baseplate J-like C-terminal" evidence="4">
    <location>
        <begin position="292"/>
        <end position="378"/>
    </location>
</feature>